<sequence length="406" mass="47597">MGVTITFLPEQNCEMKMKSSTIQLIKDHLVGIRAGFMLAWLLYSYLIFREDPENRYKGQYYFDYVSNANEFCCAVWAVLTLFSRHSTNKRLLFWEKWLSAQTATGSWLIALVYWVMMETTDTHFHSFWQHGLLGVVTSMDFLSREPFAYKWILAPVLYCGLNVLYLFSIANLWPEYRSTMYSFTDYGPLGSEQMWGVLKLQSALTFLIQPSIFSALWTLQHIISAIRRRMKKEDYVMTSDSEQELIKTMDEAKRLERNRKNRLRYWTKKLTPELGAGHYEGDEGWPDIEAYGWRVRFVGSCIDLETHELLGDGFHHFFLEKLDGGPKIKVEATEYWWYYDFVTGSQKTKISENGIVEMKLKRTVRNAYIVVNITILPKDSPEKLTEDSSDEEPDHEAAIEDRGIYR</sequence>
<feature type="transmembrane region" description="Helical" evidence="2">
    <location>
        <begin position="97"/>
        <end position="115"/>
    </location>
</feature>
<keyword evidence="2" id="KW-1133">Transmembrane helix</keyword>
<keyword evidence="2" id="KW-0812">Transmembrane</keyword>
<feature type="transmembrane region" description="Helical" evidence="2">
    <location>
        <begin position="203"/>
        <end position="223"/>
    </location>
</feature>
<feature type="transmembrane region" description="Helical" evidence="2">
    <location>
        <begin position="68"/>
        <end position="85"/>
    </location>
</feature>
<keyword evidence="2" id="KW-0472">Membrane</keyword>
<dbReference type="Proteomes" id="UP001158576">
    <property type="component" value="Chromosome PAR"/>
</dbReference>
<feature type="transmembrane region" description="Helical" evidence="2">
    <location>
        <begin position="30"/>
        <end position="48"/>
    </location>
</feature>
<accession>A0ABN7S0A5</accession>
<proteinExistence type="predicted"/>
<evidence type="ECO:0000256" key="1">
    <source>
        <dbReference type="SAM" id="MobiDB-lite"/>
    </source>
</evidence>
<gene>
    <name evidence="3" type="ORF">OKIOD_LOCUS2555</name>
</gene>
<feature type="compositionally biased region" description="Basic and acidic residues" evidence="1">
    <location>
        <begin position="395"/>
        <end position="406"/>
    </location>
</feature>
<name>A0ABN7S0A5_OIKDI</name>
<organism evidence="3 4">
    <name type="scientific">Oikopleura dioica</name>
    <name type="common">Tunicate</name>
    <dbReference type="NCBI Taxonomy" id="34765"/>
    <lineage>
        <taxon>Eukaryota</taxon>
        <taxon>Metazoa</taxon>
        <taxon>Chordata</taxon>
        <taxon>Tunicata</taxon>
        <taxon>Appendicularia</taxon>
        <taxon>Copelata</taxon>
        <taxon>Oikopleuridae</taxon>
        <taxon>Oikopleura</taxon>
    </lineage>
</organism>
<dbReference type="EMBL" id="OU015568">
    <property type="protein sequence ID" value="CAG5085762.1"/>
    <property type="molecule type" value="Genomic_DNA"/>
</dbReference>
<feature type="region of interest" description="Disordered" evidence="1">
    <location>
        <begin position="380"/>
        <end position="406"/>
    </location>
</feature>
<evidence type="ECO:0000313" key="3">
    <source>
        <dbReference type="EMBL" id="CAG5085762.1"/>
    </source>
</evidence>
<reference evidence="3 4" key="1">
    <citation type="submission" date="2021-04" db="EMBL/GenBank/DDBJ databases">
        <authorList>
            <person name="Bliznina A."/>
        </authorList>
    </citation>
    <scope>NUCLEOTIDE SEQUENCE [LARGE SCALE GENOMIC DNA]</scope>
</reference>
<evidence type="ECO:0000313" key="4">
    <source>
        <dbReference type="Proteomes" id="UP001158576"/>
    </source>
</evidence>
<protein>
    <submittedName>
        <fullName evidence="3">Oidioi.mRNA.OKI2018_I69.PAR.g10997.t1.cds</fullName>
    </submittedName>
</protein>
<keyword evidence="4" id="KW-1185">Reference proteome</keyword>
<evidence type="ECO:0000256" key="2">
    <source>
        <dbReference type="SAM" id="Phobius"/>
    </source>
</evidence>
<feature type="transmembrane region" description="Helical" evidence="2">
    <location>
        <begin position="151"/>
        <end position="173"/>
    </location>
</feature>